<dbReference type="Proteomes" id="UP001316803">
    <property type="component" value="Unassembled WGS sequence"/>
</dbReference>
<keyword evidence="2" id="KW-1185">Reference proteome</keyword>
<name>A0AAN8EI71_9EURO</name>
<reference evidence="1 2" key="1">
    <citation type="submission" date="2022-12" db="EMBL/GenBank/DDBJ databases">
        <title>Genomic features and morphological characterization of a novel Knufia sp. strain isolated from spacecraft assembly facility.</title>
        <authorList>
            <person name="Teixeira M."/>
            <person name="Chander A.M."/>
            <person name="Stajich J.E."/>
            <person name="Venkateswaran K."/>
        </authorList>
    </citation>
    <scope>NUCLEOTIDE SEQUENCE [LARGE SCALE GENOMIC DNA]</scope>
    <source>
        <strain evidence="1 2">FJI-L2-BK-P2</strain>
    </source>
</reference>
<gene>
    <name evidence="1" type="ORF">OHC33_011298</name>
</gene>
<evidence type="ECO:0000313" key="2">
    <source>
        <dbReference type="Proteomes" id="UP001316803"/>
    </source>
</evidence>
<protein>
    <submittedName>
        <fullName evidence="1">Uncharacterized protein</fullName>
    </submittedName>
</protein>
<organism evidence="1 2">
    <name type="scientific">Knufia fluminis</name>
    <dbReference type="NCBI Taxonomy" id="191047"/>
    <lineage>
        <taxon>Eukaryota</taxon>
        <taxon>Fungi</taxon>
        <taxon>Dikarya</taxon>
        <taxon>Ascomycota</taxon>
        <taxon>Pezizomycotina</taxon>
        <taxon>Eurotiomycetes</taxon>
        <taxon>Chaetothyriomycetidae</taxon>
        <taxon>Chaetothyriales</taxon>
        <taxon>Trichomeriaceae</taxon>
        <taxon>Knufia</taxon>
    </lineage>
</organism>
<dbReference type="AlphaFoldDB" id="A0AAN8EI71"/>
<comment type="caution">
    <text evidence="1">The sequence shown here is derived from an EMBL/GenBank/DDBJ whole genome shotgun (WGS) entry which is preliminary data.</text>
</comment>
<feature type="non-terminal residue" evidence="1">
    <location>
        <position position="1"/>
    </location>
</feature>
<dbReference type="EMBL" id="JAKLMC020000137">
    <property type="protein sequence ID" value="KAK5947686.1"/>
    <property type="molecule type" value="Genomic_DNA"/>
</dbReference>
<accession>A0AAN8EI71</accession>
<sequence length="166" mass="18617">EEGAARASGFLETRPATAAWQAEPDDTDSATEVLDGQYVELRQALSYLNRQSRYFMPEAVLGDDIQKQLLGIWASIKGASDSYERCFHCFERSDTATIPQGEMSVVVDSQGSHLHPISRPGRFMKCVPKVLKEEVFKKDLLHQLRELAPVAEHVHILQAEKSFASR</sequence>
<evidence type="ECO:0000313" key="1">
    <source>
        <dbReference type="EMBL" id="KAK5947686.1"/>
    </source>
</evidence>
<proteinExistence type="predicted"/>